<proteinExistence type="predicted"/>
<reference evidence="2" key="1">
    <citation type="submission" date="2022-03" db="EMBL/GenBank/DDBJ databases">
        <authorList>
            <person name="Sayadi A."/>
        </authorList>
    </citation>
    <scope>NUCLEOTIDE SEQUENCE</scope>
</reference>
<dbReference type="EMBL" id="CAKOFQ010007362">
    <property type="protein sequence ID" value="CAH1999390.1"/>
    <property type="molecule type" value="Genomic_DNA"/>
</dbReference>
<dbReference type="Proteomes" id="UP001152888">
    <property type="component" value="Unassembled WGS sequence"/>
</dbReference>
<feature type="region of interest" description="Disordered" evidence="1">
    <location>
        <begin position="65"/>
        <end position="107"/>
    </location>
</feature>
<name>A0A9P0PUH3_ACAOB</name>
<dbReference type="OrthoDB" id="6808165at2759"/>
<sequence length="107" mass="12365">MKYSILYYEPELRENLKTPENVHSTEANVPPSLHNLNLSSTSSATFEGLRPFPKAAPLLENRRNIRKHKSTIYTDTPEKIQRTESKKEKGRAKEKVKEKEKVRKSNG</sequence>
<gene>
    <name evidence="2" type="ORF">ACAOBT_LOCUS24938</name>
</gene>
<protein>
    <submittedName>
        <fullName evidence="2">Uncharacterized protein</fullName>
    </submittedName>
</protein>
<evidence type="ECO:0000256" key="1">
    <source>
        <dbReference type="SAM" id="MobiDB-lite"/>
    </source>
</evidence>
<accession>A0A9P0PUH3</accession>
<keyword evidence="3" id="KW-1185">Reference proteome</keyword>
<comment type="caution">
    <text evidence="2">The sequence shown here is derived from an EMBL/GenBank/DDBJ whole genome shotgun (WGS) entry which is preliminary data.</text>
</comment>
<organism evidence="2 3">
    <name type="scientific">Acanthoscelides obtectus</name>
    <name type="common">Bean weevil</name>
    <name type="synonym">Bruchus obtectus</name>
    <dbReference type="NCBI Taxonomy" id="200917"/>
    <lineage>
        <taxon>Eukaryota</taxon>
        <taxon>Metazoa</taxon>
        <taxon>Ecdysozoa</taxon>
        <taxon>Arthropoda</taxon>
        <taxon>Hexapoda</taxon>
        <taxon>Insecta</taxon>
        <taxon>Pterygota</taxon>
        <taxon>Neoptera</taxon>
        <taxon>Endopterygota</taxon>
        <taxon>Coleoptera</taxon>
        <taxon>Polyphaga</taxon>
        <taxon>Cucujiformia</taxon>
        <taxon>Chrysomeloidea</taxon>
        <taxon>Chrysomelidae</taxon>
        <taxon>Bruchinae</taxon>
        <taxon>Bruchini</taxon>
        <taxon>Acanthoscelides</taxon>
    </lineage>
</organism>
<evidence type="ECO:0000313" key="2">
    <source>
        <dbReference type="EMBL" id="CAH1999390.1"/>
    </source>
</evidence>
<feature type="compositionally biased region" description="Basic and acidic residues" evidence="1">
    <location>
        <begin position="76"/>
        <end position="107"/>
    </location>
</feature>
<dbReference type="AlphaFoldDB" id="A0A9P0PUH3"/>
<evidence type="ECO:0000313" key="3">
    <source>
        <dbReference type="Proteomes" id="UP001152888"/>
    </source>
</evidence>